<accession>A0A9D2PAR3</accession>
<dbReference type="GO" id="GO:0030001">
    <property type="term" value="P:metal ion transport"/>
    <property type="evidence" value="ECO:0007669"/>
    <property type="project" value="InterPro"/>
</dbReference>
<proteinExistence type="inferred from homology"/>
<dbReference type="Gene3D" id="3.40.50.1980">
    <property type="entry name" value="Nitrogenase molybdenum iron protein domain"/>
    <property type="match status" value="2"/>
</dbReference>
<protein>
    <submittedName>
        <fullName evidence="5">Metal ABC transporter substrate-binding protein</fullName>
    </submittedName>
</protein>
<name>A0A9D2PAR3_9FIRM</name>
<sequence length="336" mass="35929">MNKLKRILAALAAACLTLALLAGCSPSAPENTGAASAPGGGDETTLRVVATIFPIYDWAREVLGQVPGVELVWLQDTGVDMHSYQPTAEDMLLVSSCDLFLYVGGTSDNWVDDALQEAVNQNMEVVSLLDVLGDAARLEELTEGMQDDHDHDGHDHEDAEYDEHVWLSLRNAEVLTGAIADAMGRLDPAHAEDFAANAAAYTERLAALDGEYQAAVDASPVHTLLFGDRFPFRYLVEDYGLDYYAAFPGCSAETEASFETVAFLAGKVKELDLPAVLAIENSDHRVAETIAQNAGNGAKVLTLDSMQGVTSEDAAAGTTYLSIMESNLEVLKQALA</sequence>
<comment type="similarity">
    <text evidence="1">Belongs to the bacterial solute-binding protein 9 family.</text>
</comment>
<organism evidence="5 6">
    <name type="scientific">Candidatus Faecalibacterium faecigallinarum</name>
    <dbReference type="NCBI Taxonomy" id="2838577"/>
    <lineage>
        <taxon>Bacteria</taxon>
        <taxon>Bacillati</taxon>
        <taxon>Bacillota</taxon>
        <taxon>Clostridia</taxon>
        <taxon>Eubacteriales</taxon>
        <taxon>Oscillospiraceae</taxon>
        <taxon>Faecalibacterium</taxon>
    </lineage>
</organism>
<feature type="signal peptide" evidence="4">
    <location>
        <begin position="1"/>
        <end position="22"/>
    </location>
</feature>
<dbReference type="Pfam" id="PF01297">
    <property type="entry name" value="ZnuA"/>
    <property type="match status" value="1"/>
</dbReference>
<keyword evidence="3 4" id="KW-0732">Signal</keyword>
<evidence type="ECO:0000313" key="5">
    <source>
        <dbReference type="EMBL" id="HJC45759.1"/>
    </source>
</evidence>
<dbReference type="PROSITE" id="PS51257">
    <property type="entry name" value="PROKAR_LIPOPROTEIN"/>
    <property type="match status" value="1"/>
</dbReference>
<feature type="chain" id="PRO_5038362633" evidence="4">
    <location>
        <begin position="23"/>
        <end position="336"/>
    </location>
</feature>
<gene>
    <name evidence="5" type="ORF">H9703_06475</name>
</gene>
<reference evidence="5" key="1">
    <citation type="journal article" date="2021" name="PeerJ">
        <title>Extensive microbial diversity within the chicken gut microbiome revealed by metagenomics and culture.</title>
        <authorList>
            <person name="Gilroy R."/>
            <person name="Ravi A."/>
            <person name="Getino M."/>
            <person name="Pursley I."/>
            <person name="Horton D.L."/>
            <person name="Alikhan N.F."/>
            <person name="Baker D."/>
            <person name="Gharbi K."/>
            <person name="Hall N."/>
            <person name="Watson M."/>
            <person name="Adriaenssens E.M."/>
            <person name="Foster-Nyarko E."/>
            <person name="Jarju S."/>
            <person name="Secka A."/>
            <person name="Antonio M."/>
            <person name="Oren A."/>
            <person name="Chaudhuri R.R."/>
            <person name="La Ragione R."/>
            <person name="Hildebrand F."/>
            <person name="Pallen M.J."/>
        </authorList>
    </citation>
    <scope>NUCLEOTIDE SEQUENCE</scope>
    <source>
        <strain evidence="5">ChiSjej5B23-2810</strain>
    </source>
</reference>
<reference evidence="5" key="2">
    <citation type="submission" date="2021-04" db="EMBL/GenBank/DDBJ databases">
        <authorList>
            <person name="Gilroy R."/>
        </authorList>
    </citation>
    <scope>NUCLEOTIDE SEQUENCE</scope>
    <source>
        <strain evidence="5">ChiSjej5B23-2810</strain>
    </source>
</reference>
<dbReference type="GO" id="GO:0046872">
    <property type="term" value="F:metal ion binding"/>
    <property type="evidence" value="ECO:0007669"/>
    <property type="project" value="InterPro"/>
</dbReference>
<evidence type="ECO:0000313" key="6">
    <source>
        <dbReference type="Proteomes" id="UP000823906"/>
    </source>
</evidence>
<dbReference type="PANTHER" id="PTHR42953:SF3">
    <property type="entry name" value="HIGH-AFFINITY ZINC UPTAKE SYSTEM PROTEIN ZNUA"/>
    <property type="match status" value="1"/>
</dbReference>
<dbReference type="SUPFAM" id="SSF53807">
    <property type="entry name" value="Helical backbone' metal receptor"/>
    <property type="match status" value="1"/>
</dbReference>
<dbReference type="EMBL" id="DWWN01000043">
    <property type="protein sequence ID" value="HJC45759.1"/>
    <property type="molecule type" value="Genomic_DNA"/>
</dbReference>
<dbReference type="Proteomes" id="UP000823906">
    <property type="component" value="Unassembled WGS sequence"/>
</dbReference>
<dbReference type="AlphaFoldDB" id="A0A9D2PAR3"/>
<dbReference type="PANTHER" id="PTHR42953">
    <property type="entry name" value="HIGH-AFFINITY ZINC UPTAKE SYSTEM PROTEIN ZNUA-RELATED"/>
    <property type="match status" value="1"/>
</dbReference>
<evidence type="ECO:0000256" key="4">
    <source>
        <dbReference type="SAM" id="SignalP"/>
    </source>
</evidence>
<dbReference type="InterPro" id="IPR006127">
    <property type="entry name" value="ZnuA-like"/>
</dbReference>
<evidence type="ECO:0000256" key="2">
    <source>
        <dbReference type="ARBA" id="ARBA00022448"/>
    </source>
</evidence>
<dbReference type="InterPro" id="IPR050492">
    <property type="entry name" value="Bact_metal-bind_prot9"/>
</dbReference>
<evidence type="ECO:0000256" key="1">
    <source>
        <dbReference type="ARBA" id="ARBA00011028"/>
    </source>
</evidence>
<evidence type="ECO:0000256" key="3">
    <source>
        <dbReference type="ARBA" id="ARBA00022729"/>
    </source>
</evidence>
<keyword evidence="2" id="KW-0813">Transport</keyword>
<comment type="caution">
    <text evidence="5">The sequence shown here is derived from an EMBL/GenBank/DDBJ whole genome shotgun (WGS) entry which is preliminary data.</text>
</comment>